<feature type="binding site" evidence="7">
    <location>
        <position position="128"/>
    </location>
    <ligand>
        <name>ATP</name>
        <dbReference type="ChEBI" id="CHEBI:30616"/>
    </ligand>
</feature>
<dbReference type="Proteomes" id="UP001208570">
    <property type="component" value="Unassembled WGS sequence"/>
</dbReference>
<keyword evidence="3" id="KW-0333">Golgi apparatus</keyword>
<evidence type="ECO:0000259" key="11">
    <source>
        <dbReference type="Pfam" id="PF06702"/>
    </source>
</evidence>
<evidence type="ECO:0000313" key="12">
    <source>
        <dbReference type="EMBL" id="KAK2157263.1"/>
    </source>
</evidence>
<feature type="domain" description="FAM20 C-terminal" evidence="11">
    <location>
        <begin position="272"/>
        <end position="398"/>
    </location>
</feature>
<keyword evidence="10" id="KW-0812">Transmembrane</keyword>
<dbReference type="GO" id="GO:0016773">
    <property type="term" value="F:phosphotransferase activity, alcohol group as acceptor"/>
    <property type="evidence" value="ECO:0007669"/>
    <property type="project" value="TreeGrafter"/>
</dbReference>
<evidence type="ECO:0000256" key="1">
    <source>
        <dbReference type="ARBA" id="ARBA00004555"/>
    </source>
</evidence>
<dbReference type="AlphaFoldDB" id="A0AAD9JQ10"/>
<feature type="binding site" evidence="7">
    <location>
        <position position="297"/>
    </location>
    <ligand>
        <name>ATP</name>
        <dbReference type="ChEBI" id="CHEBI:30616"/>
    </ligand>
</feature>
<dbReference type="GO" id="GO:0005794">
    <property type="term" value="C:Golgi apparatus"/>
    <property type="evidence" value="ECO:0007669"/>
    <property type="project" value="UniProtKB-SubCell"/>
</dbReference>
<comment type="caution">
    <text evidence="12">The sequence shown here is derived from an EMBL/GenBank/DDBJ whole genome shotgun (WGS) entry which is preliminary data.</text>
</comment>
<dbReference type="GO" id="GO:0046872">
    <property type="term" value="F:metal ion binding"/>
    <property type="evidence" value="ECO:0007669"/>
    <property type="project" value="UniProtKB-KW"/>
</dbReference>
<protein>
    <recommendedName>
        <fullName evidence="11">FAM20 C-terminal domain-containing protein</fullName>
    </recommendedName>
</protein>
<feature type="binding site" evidence="8">
    <location>
        <position position="311"/>
    </location>
    <ligand>
        <name>Mn(2+)</name>
        <dbReference type="ChEBI" id="CHEBI:29035"/>
    </ligand>
</feature>
<feature type="domain" description="FAM20 C-terminal" evidence="11">
    <location>
        <begin position="209"/>
        <end position="269"/>
    </location>
</feature>
<sequence>MRLKTRFIILGVIFSVFFISFKMIEPELEGSRGSGHAPVDSDDGSQHYDGRSKDVFSDEKLKRSVERYVNKYAVDWNVTVAGSLWNVPVQWINAREIHPEIAPEIGALLHKLSMSKIVRAGLGHRGTQLKMTLILDGGQRAVFKPKWYQIDDIVKGKPYDGPDRHNGEIVGFHLNRILGYRRSPLVAGRVVDMEKEIKPVADQSLLDTFYVKDGNVCFFGKCMYCKGPETGVCGEGSLLEGAIVLWLPEKWKLKNWRHPWGRTYRNDIKALGPRLMDIVDAAVFDYLIGNADRHHYETFKDQPDSIMVMLDSAKSFGNPYHDEESILAPLYQCCRLRKSTWIRLDQLRDGVLSRVLRQVLLHDPLSPLLADAHYEAMDRRLKHILSIVEECTDKDGELHVFVQDKYSPQYVDELDHS</sequence>
<keyword evidence="10" id="KW-0472">Membrane</keyword>
<evidence type="ECO:0000256" key="5">
    <source>
        <dbReference type="ARBA" id="ARBA00023180"/>
    </source>
</evidence>
<name>A0AAD9JQ10_9ANNE</name>
<keyword evidence="7" id="KW-0547">Nucleotide-binding</keyword>
<keyword evidence="5" id="KW-0325">Glycoprotein</keyword>
<evidence type="ECO:0000256" key="3">
    <source>
        <dbReference type="ARBA" id="ARBA00023034"/>
    </source>
</evidence>
<keyword evidence="4" id="KW-1015">Disulfide bond</keyword>
<dbReference type="InterPro" id="IPR024869">
    <property type="entry name" value="FAM20"/>
</dbReference>
<feature type="binding site" evidence="7">
    <location>
        <position position="311"/>
    </location>
    <ligand>
        <name>ATP</name>
        <dbReference type="ChEBI" id="CHEBI:30616"/>
    </ligand>
</feature>
<evidence type="ECO:0000256" key="2">
    <source>
        <dbReference type="ARBA" id="ARBA00006557"/>
    </source>
</evidence>
<dbReference type="PANTHER" id="PTHR12450:SF14">
    <property type="entry name" value="GLYCOSAMINOGLYCAN XYLOSYLKINASE"/>
    <property type="match status" value="1"/>
</dbReference>
<keyword evidence="8" id="KW-0479">Metal-binding</keyword>
<evidence type="ECO:0000313" key="13">
    <source>
        <dbReference type="Proteomes" id="UP001208570"/>
    </source>
</evidence>
<accession>A0AAD9JQ10</accession>
<comment type="cofactor">
    <cofactor evidence="8">
        <name>Mn(2+)</name>
        <dbReference type="ChEBI" id="CHEBI:29035"/>
    </cofactor>
</comment>
<dbReference type="InterPro" id="IPR009581">
    <property type="entry name" value="FAM20_C"/>
</dbReference>
<evidence type="ECO:0000256" key="6">
    <source>
        <dbReference type="PIRSR" id="PIRSR624869-1"/>
    </source>
</evidence>
<evidence type="ECO:0000256" key="10">
    <source>
        <dbReference type="SAM" id="Phobius"/>
    </source>
</evidence>
<comment type="similarity">
    <text evidence="2">Belongs to the FAM20 family.</text>
</comment>
<evidence type="ECO:0000256" key="4">
    <source>
        <dbReference type="ARBA" id="ARBA00023157"/>
    </source>
</evidence>
<keyword evidence="10" id="KW-1133">Transmembrane helix</keyword>
<gene>
    <name evidence="12" type="ORF">LSH36_194g04000</name>
</gene>
<feature type="transmembrane region" description="Helical" evidence="10">
    <location>
        <begin position="7"/>
        <end position="24"/>
    </location>
</feature>
<feature type="active site" evidence="6">
    <location>
        <position position="292"/>
    </location>
</feature>
<dbReference type="PANTHER" id="PTHR12450">
    <property type="entry name" value="DENTIN MATRIX PROTEIN 4 PROTEIN FAM20"/>
    <property type="match status" value="1"/>
</dbReference>
<keyword evidence="8" id="KW-0464">Manganese</keyword>
<dbReference type="Pfam" id="PF06702">
    <property type="entry name" value="Fam20C"/>
    <property type="match status" value="2"/>
</dbReference>
<keyword evidence="13" id="KW-1185">Reference proteome</keyword>
<feature type="binding site" evidence="8">
    <location>
        <position position="163"/>
    </location>
    <ligand>
        <name>Mn(2+)</name>
        <dbReference type="ChEBI" id="CHEBI:29035"/>
    </ligand>
</feature>
<keyword evidence="7" id="KW-0067">ATP-binding</keyword>
<evidence type="ECO:0000256" key="7">
    <source>
        <dbReference type="PIRSR" id="PIRSR624869-2"/>
    </source>
</evidence>
<reference evidence="12" key="1">
    <citation type="journal article" date="2023" name="Mol. Biol. Evol.">
        <title>Third-Generation Sequencing Reveals the Adaptive Role of the Epigenome in Three Deep-Sea Polychaetes.</title>
        <authorList>
            <person name="Perez M."/>
            <person name="Aroh O."/>
            <person name="Sun Y."/>
            <person name="Lan Y."/>
            <person name="Juniper S.K."/>
            <person name="Young C.R."/>
            <person name="Angers B."/>
            <person name="Qian P.Y."/>
        </authorList>
    </citation>
    <scope>NUCLEOTIDE SEQUENCE</scope>
    <source>
        <strain evidence="12">P08H-3</strain>
    </source>
</reference>
<dbReference type="EMBL" id="JAODUP010000194">
    <property type="protein sequence ID" value="KAK2157263.1"/>
    <property type="molecule type" value="Genomic_DNA"/>
</dbReference>
<feature type="binding site" evidence="7">
    <location>
        <position position="144"/>
    </location>
    <ligand>
        <name>ATP</name>
        <dbReference type="ChEBI" id="CHEBI:30616"/>
    </ligand>
</feature>
<feature type="region of interest" description="Disordered" evidence="9">
    <location>
        <begin position="29"/>
        <end position="52"/>
    </location>
</feature>
<dbReference type="GO" id="GO:0005524">
    <property type="term" value="F:ATP binding"/>
    <property type="evidence" value="ECO:0007669"/>
    <property type="project" value="UniProtKB-KW"/>
</dbReference>
<evidence type="ECO:0000256" key="9">
    <source>
        <dbReference type="SAM" id="MobiDB-lite"/>
    </source>
</evidence>
<comment type="subcellular location">
    <subcellularLocation>
        <location evidence="1">Golgi apparatus</location>
    </subcellularLocation>
</comment>
<evidence type="ECO:0000256" key="8">
    <source>
        <dbReference type="PIRSR" id="PIRSR624869-3"/>
    </source>
</evidence>
<organism evidence="12 13">
    <name type="scientific">Paralvinella palmiformis</name>
    <dbReference type="NCBI Taxonomy" id="53620"/>
    <lineage>
        <taxon>Eukaryota</taxon>
        <taxon>Metazoa</taxon>
        <taxon>Spiralia</taxon>
        <taxon>Lophotrochozoa</taxon>
        <taxon>Annelida</taxon>
        <taxon>Polychaeta</taxon>
        <taxon>Sedentaria</taxon>
        <taxon>Canalipalpata</taxon>
        <taxon>Terebellida</taxon>
        <taxon>Terebelliformia</taxon>
        <taxon>Alvinellidae</taxon>
        <taxon>Paralvinella</taxon>
    </lineage>
</organism>
<proteinExistence type="inferred from homology"/>